<feature type="compositionally biased region" description="Polar residues" evidence="1">
    <location>
        <begin position="75"/>
        <end position="88"/>
    </location>
</feature>
<feature type="region of interest" description="Disordered" evidence="1">
    <location>
        <begin position="113"/>
        <end position="146"/>
    </location>
</feature>
<keyword evidence="4" id="KW-1185">Reference proteome</keyword>
<evidence type="ECO:0000259" key="2">
    <source>
        <dbReference type="Pfam" id="PF15371"/>
    </source>
</evidence>
<dbReference type="Proteomes" id="UP000645828">
    <property type="component" value="Unassembled WGS sequence"/>
</dbReference>
<sequence length="227" mass="24383">MRSQGWLPKEGSVRWLQCADSSCPMCNAVAPGIQQLLSGEKTLTSPSSSGPSQGSSCLSLEQSQGSLHSKALSLPSVSPTKSQLTDQKCLTQLPSRPVEGISSARCVQGYRSSLYSSSEEPRTPVNQQDKRKSYPVCKSSPLTKHPVRGAKMENKTEEESMTFFDAPQSLNNELKHNPFSPDASSCCAFLTTAPSTVSALPSAQGTGLHKEKMQSRRKEFIGSSASP</sequence>
<feature type="domain" description="SPATA31-like" evidence="2">
    <location>
        <begin position="2"/>
        <end position="57"/>
    </location>
</feature>
<organism evidence="3 4">
    <name type="scientific">Nyctereutes procyonoides</name>
    <name type="common">Raccoon dog</name>
    <name type="synonym">Canis procyonoides</name>
    <dbReference type="NCBI Taxonomy" id="34880"/>
    <lineage>
        <taxon>Eukaryota</taxon>
        <taxon>Metazoa</taxon>
        <taxon>Chordata</taxon>
        <taxon>Craniata</taxon>
        <taxon>Vertebrata</taxon>
        <taxon>Euteleostomi</taxon>
        <taxon>Mammalia</taxon>
        <taxon>Eutheria</taxon>
        <taxon>Laurasiatheria</taxon>
        <taxon>Carnivora</taxon>
        <taxon>Caniformia</taxon>
        <taxon>Canidae</taxon>
        <taxon>Nyctereutes</taxon>
    </lineage>
</organism>
<feature type="region of interest" description="Disordered" evidence="1">
    <location>
        <begin position="41"/>
        <end position="88"/>
    </location>
</feature>
<accession>A0A811XV67</accession>
<dbReference type="EMBL" id="CAJHUB010000547">
    <property type="protein sequence ID" value="CAD7666276.1"/>
    <property type="molecule type" value="Genomic_DNA"/>
</dbReference>
<dbReference type="AlphaFoldDB" id="A0A811XV67"/>
<evidence type="ECO:0000313" key="3">
    <source>
        <dbReference type="EMBL" id="CAD7666276.1"/>
    </source>
</evidence>
<dbReference type="InterPro" id="IPR027970">
    <property type="entry name" value="SPATA31-like"/>
</dbReference>
<comment type="caution">
    <text evidence="3">The sequence shown here is derived from an EMBL/GenBank/DDBJ whole genome shotgun (WGS) entry which is preliminary data.</text>
</comment>
<feature type="compositionally biased region" description="Basic and acidic residues" evidence="1">
    <location>
        <begin position="208"/>
        <end position="220"/>
    </location>
</feature>
<dbReference type="Pfam" id="PF15371">
    <property type="entry name" value="DUF4599"/>
    <property type="match status" value="1"/>
</dbReference>
<evidence type="ECO:0000313" key="4">
    <source>
        <dbReference type="Proteomes" id="UP000645828"/>
    </source>
</evidence>
<feature type="compositionally biased region" description="Low complexity" evidence="1">
    <location>
        <begin position="45"/>
        <end position="60"/>
    </location>
</feature>
<protein>
    <submittedName>
        <fullName evidence="3">(raccoon dog) hypothetical protein</fullName>
    </submittedName>
</protein>
<proteinExistence type="predicted"/>
<name>A0A811XV67_NYCPR</name>
<reference evidence="3" key="1">
    <citation type="submission" date="2020-12" db="EMBL/GenBank/DDBJ databases">
        <authorList>
            <consortium name="Molecular Ecology Group"/>
        </authorList>
    </citation>
    <scope>NUCLEOTIDE SEQUENCE</scope>
    <source>
        <strain evidence="3">TBG_1078</strain>
    </source>
</reference>
<feature type="region of interest" description="Disordered" evidence="1">
    <location>
        <begin position="201"/>
        <end position="227"/>
    </location>
</feature>
<evidence type="ECO:0000256" key="1">
    <source>
        <dbReference type="SAM" id="MobiDB-lite"/>
    </source>
</evidence>
<gene>
    <name evidence="3" type="ORF">NYPRO_LOCUS60</name>
</gene>